<name>A0AB74VHN1_CLOBE</name>
<organism evidence="2 3">
    <name type="scientific">Clostridium beijerinckii</name>
    <name type="common">Clostridium MP</name>
    <dbReference type="NCBI Taxonomy" id="1520"/>
    <lineage>
        <taxon>Bacteria</taxon>
        <taxon>Bacillati</taxon>
        <taxon>Bacillota</taxon>
        <taxon>Clostridia</taxon>
        <taxon>Eubacteriales</taxon>
        <taxon>Clostridiaceae</taxon>
        <taxon>Clostridium</taxon>
    </lineage>
</organism>
<dbReference type="EMBL" id="CP073653">
    <property type="protein sequence ID" value="QUN35968.1"/>
    <property type="molecule type" value="Genomic_DNA"/>
</dbReference>
<evidence type="ECO:0000256" key="1">
    <source>
        <dbReference type="SAM" id="Coils"/>
    </source>
</evidence>
<sequence>METISIALICTLLGVTISYATFQLNKGNSIRAETKEGAIMAAKLDFISQGVNNIQVKMEAQEGKLSQINERVARVEESTKSAHHRLDNIEKGEM</sequence>
<protein>
    <submittedName>
        <fullName evidence="2">Uncharacterized protein</fullName>
    </submittedName>
</protein>
<evidence type="ECO:0000313" key="3">
    <source>
        <dbReference type="Proteomes" id="UP000679373"/>
    </source>
</evidence>
<dbReference type="GeneID" id="66343621"/>
<accession>A0AB74VHN1</accession>
<dbReference type="Proteomes" id="UP000679373">
    <property type="component" value="Chromosome"/>
</dbReference>
<gene>
    <name evidence="2" type="ORF">KEC93_03820</name>
</gene>
<keyword evidence="1" id="KW-0175">Coiled coil</keyword>
<evidence type="ECO:0000313" key="2">
    <source>
        <dbReference type="EMBL" id="QUN35968.1"/>
    </source>
</evidence>
<keyword evidence="3" id="KW-1185">Reference proteome</keyword>
<proteinExistence type="predicted"/>
<feature type="coiled-coil region" evidence="1">
    <location>
        <begin position="51"/>
        <end position="78"/>
    </location>
</feature>
<dbReference type="RefSeq" id="WP_077829044.1">
    <property type="nucleotide sequence ID" value="NZ_BKAK01000088.1"/>
</dbReference>
<reference evidence="2" key="1">
    <citation type="submission" date="2021-04" db="EMBL/GenBank/DDBJ databases">
        <title>Complete genome sequence of the type strain Clostridium beijerinckii NRRL B-598.</title>
        <authorList>
            <person name="Sedlar K."/>
            <person name="Branska B."/>
            <person name="Bezdicek M."/>
            <person name="Nykrynova M."/>
            <person name="Lengerova M."/>
            <person name="Skutkova H."/>
            <person name="Patakova P."/>
        </authorList>
    </citation>
    <scope>NUCLEOTIDE SEQUENCE</scope>
    <source>
        <strain evidence="2">DSM 791</strain>
    </source>
</reference>
<dbReference type="AlphaFoldDB" id="A0AB74VHN1"/>